<evidence type="ECO:0000313" key="1">
    <source>
        <dbReference type="EMBL" id="SMD03038.1"/>
    </source>
</evidence>
<dbReference type="EMBL" id="FWXT01000004">
    <property type="protein sequence ID" value="SMD03038.1"/>
    <property type="molecule type" value="Genomic_DNA"/>
</dbReference>
<protein>
    <recommendedName>
        <fullName evidence="3">Bacteriocin-protection, YdeI or OmpD-Associated</fullName>
    </recommendedName>
</protein>
<dbReference type="OrthoDB" id="2243618at2"/>
<evidence type="ECO:0008006" key="3">
    <source>
        <dbReference type="Google" id="ProtNLM"/>
    </source>
</evidence>
<dbReference type="RefSeq" id="WP_084241120.1">
    <property type="nucleotide sequence ID" value="NZ_FWXT01000004.1"/>
</dbReference>
<accession>A0A1W2E1W4</accession>
<dbReference type="AlphaFoldDB" id="A0A1W2E1W4"/>
<sequence length="162" mass="18083">MKSLAFQATLEIIGINPYVQVPEVTLAEIFDQAGKNKGPIPVAGTINGLPYQQTLLRYNGLWRLYINTTMLKDSPKRIGETIKVTIKFDPSDKTITPHPGLIKALKENSAAKSKFEQLSPSLQKEIVRYISSLKTEKSRNQNIEKAIQFLLGNGPFIGRKTI</sequence>
<name>A0A1W2E1W4_9SPHI</name>
<proteinExistence type="predicted"/>
<keyword evidence="2" id="KW-1185">Reference proteome</keyword>
<dbReference type="STRING" id="151894.SAMN04488524_4330"/>
<dbReference type="Pfam" id="PF08922">
    <property type="entry name" value="DUF1905"/>
    <property type="match status" value="1"/>
</dbReference>
<organism evidence="1 2">
    <name type="scientific">Pedobacter africanus</name>
    <dbReference type="NCBI Taxonomy" id="151894"/>
    <lineage>
        <taxon>Bacteria</taxon>
        <taxon>Pseudomonadati</taxon>
        <taxon>Bacteroidota</taxon>
        <taxon>Sphingobacteriia</taxon>
        <taxon>Sphingobacteriales</taxon>
        <taxon>Sphingobacteriaceae</taxon>
        <taxon>Pedobacter</taxon>
    </lineage>
</organism>
<dbReference type="InterPro" id="IPR037079">
    <property type="entry name" value="AF2212/PG0164-like_sf"/>
</dbReference>
<gene>
    <name evidence="1" type="ORF">SAMN04488524_4330</name>
</gene>
<dbReference type="SUPFAM" id="SSF141694">
    <property type="entry name" value="AF2212/PG0164-like"/>
    <property type="match status" value="1"/>
</dbReference>
<dbReference type="Proteomes" id="UP000192756">
    <property type="component" value="Unassembled WGS sequence"/>
</dbReference>
<dbReference type="InterPro" id="IPR015018">
    <property type="entry name" value="DUF1905"/>
</dbReference>
<dbReference type="Gene3D" id="2.40.30.100">
    <property type="entry name" value="AF2212/PG0164-like"/>
    <property type="match status" value="1"/>
</dbReference>
<reference evidence="2" key="1">
    <citation type="submission" date="2017-04" db="EMBL/GenBank/DDBJ databases">
        <authorList>
            <person name="Varghese N."/>
            <person name="Submissions S."/>
        </authorList>
    </citation>
    <scope>NUCLEOTIDE SEQUENCE [LARGE SCALE GENOMIC DNA]</scope>
    <source>
        <strain evidence="2">DSM 12126</strain>
    </source>
</reference>
<evidence type="ECO:0000313" key="2">
    <source>
        <dbReference type="Proteomes" id="UP000192756"/>
    </source>
</evidence>
<dbReference type="Pfam" id="PF13376">
    <property type="entry name" value="OmdA"/>
    <property type="match status" value="1"/>
</dbReference>